<name>W1NBM0_9GAMM</name>
<gene>
    <name evidence="4" type="ORF">BJB45_16890</name>
</gene>
<evidence type="ECO:0000313" key="5">
    <source>
        <dbReference type="Proteomes" id="UP000019113"/>
    </source>
</evidence>
<evidence type="ECO:0008006" key="6">
    <source>
        <dbReference type="Google" id="ProtNLM"/>
    </source>
</evidence>
<dbReference type="KEGG" id="hhu:AR456_09815"/>
<protein>
    <recommendedName>
        <fullName evidence="6">Arsenate reductase</fullName>
    </recommendedName>
</protein>
<dbReference type="InterPro" id="IPR006659">
    <property type="entry name" value="Arsenate_reductase"/>
</dbReference>
<keyword evidence="2" id="KW-0560">Oxidoreductase</keyword>
<dbReference type="eggNOG" id="COG1393">
    <property type="taxonomic scope" value="Bacteria"/>
</dbReference>
<sequence>MKTITLLHNPRCSKSREALALLESADVELQIRRYLDEPLNGEELRALVARLDGNISQLVRSNETDWKTLGADSSNLDQVIDAIVAHPRIMQRPIADDGKRAIIGRPPEAIQALIGE</sequence>
<dbReference type="OrthoDB" id="9790554at2"/>
<evidence type="ECO:0000256" key="3">
    <source>
        <dbReference type="PROSITE-ProRule" id="PRU01282"/>
    </source>
</evidence>
<keyword evidence="5" id="KW-1185">Reference proteome</keyword>
<comment type="caution">
    <text evidence="4">The sequence shown here is derived from an EMBL/GenBank/DDBJ whole genome shotgun (WGS) entry which is preliminary data.</text>
</comment>
<dbReference type="STRING" id="1178482.AR456_09815"/>
<dbReference type="SUPFAM" id="SSF52833">
    <property type="entry name" value="Thioredoxin-like"/>
    <property type="match status" value="1"/>
</dbReference>
<dbReference type="AlphaFoldDB" id="W1NBM0"/>
<proteinExistence type="inferred from homology"/>
<dbReference type="Proteomes" id="UP000019113">
    <property type="component" value="Unassembled WGS sequence"/>
</dbReference>
<dbReference type="PATRIC" id="fig|1178482.3.peg.640"/>
<evidence type="ECO:0000256" key="2">
    <source>
        <dbReference type="ARBA" id="ARBA00023002"/>
    </source>
</evidence>
<dbReference type="PROSITE" id="PS51353">
    <property type="entry name" value="ARSC"/>
    <property type="match status" value="1"/>
</dbReference>
<dbReference type="InterPro" id="IPR006660">
    <property type="entry name" value="Arsenate_reductase-like"/>
</dbReference>
<accession>W1NBM0</accession>
<dbReference type="PANTHER" id="PTHR30041:SF4">
    <property type="entry name" value="ARSENATE REDUCTASE"/>
    <property type="match status" value="1"/>
</dbReference>
<dbReference type="EMBL" id="AVBC01000014">
    <property type="protein sequence ID" value="ERL52957.1"/>
    <property type="molecule type" value="Genomic_DNA"/>
</dbReference>
<evidence type="ECO:0000256" key="1">
    <source>
        <dbReference type="ARBA" id="ARBA00007198"/>
    </source>
</evidence>
<dbReference type="CDD" id="cd03034">
    <property type="entry name" value="ArsC_ArsC"/>
    <property type="match status" value="1"/>
</dbReference>
<evidence type="ECO:0000313" key="4">
    <source>
        <dbReference type="EMBL" id="ERL52957.1"/>
    </source>
</evidence>
<dbReference type="RefSeq" id="WP_021817584.1">
    <property type="nucleotide sequence ID" value="NZ_AVBC01000014.1"/>
</dbReference>
<comment type="similarity">
    <text evidence="1 3">Belongs to the ArsC family.</text>
</comment>
<dbReference type="Pfam" id="PF03960">
    <property type="entry name" value="ArsC"/>
    <property type="match status" value="1"/>
</dbReference>
<reference evidence="4 5" key="1">
    <citation type="submission" date="2013-08" db="EMBL/GenBank/DDBJ databases">
        <title>draft genome of Halomonas huanghegensis, strain BJGMM-B45T.</title>
        <authorList>
            <person name="Miao C."/>
            <person name="Wan Y."/>
            <person name="Jin W."/>
        </authorList>
    </citation>
    <scope>NUCLEOTIDE SEQUENCE [LARGE SCALE GENOMIC DNA]</scope>
    <source>
        <strain evidence="4 5">BJGMM-B45</strain>
    </source>
</reference>
<organism evidence="4 5">
    <name type="scientific">Halomonas huangheensis</name>
    <dbReference type="NCBI Taxonomy" id="1178482"/>
    <lineage>
        <taxon>Bacteria</taxon>
        <taxon>Pseudomonadati</taxon>
        <taxon>Pseudomonadota</taxon>
        <taxon>Gammaproteobacteria</taxon>
        <taxon>Oceanospirillales</taxon>
        <taxon>Halomonadaceae</taxon>
        <taxon>Halomonas</taxon>
    </lineage>
</organism>
<dbReference type="Gene3D" id="3.40.30.10">
    <property type="entry name" value="Glutaredoxin"/>
    <property type="match status" value="1"/>
</dbReference>
<dbReference type="PANTHER" id="PTHR30041">
    <property type="entry name" value="ARSENATE REDUCTASE"/>
    <property type="match status" value="1"/>
</dbReference>
<dbReference type="GO" id="GO:0008794">
    <property type="term" value="F:arsenate reductase (glutaredoxin) activity"/>
    <property type="evidence" value="ECO:0007669"/>
    <property type="project" value="InterPro"/>
</dbReference>
<dbReference type="InterPro" id="IPR036249">
    <property type="entry name" value="Thioredoxin-like_sf"/>
</dbReference>